<name>A0A5S3PXR5_9FLAO</name>
<dbReference type="InterPro" id="IPR000801">
    <property type="entry name" value="Esterase-like"/>
</dbReference>
<evidence type="ECO:0000256" key="6">
    <source>
        <dbReference type="ARBA" id="ARBA00022801"/>
    </source>
</evidence>
<comment type="caution">
    <text evidence="10">The sequence shown here is derived from an EMBL/GenBank/DDBJ whole genome shotgun (WGS) entry which is preliminary data.</text>
</comment>
<comment type="function">
    <text evidence="9">Involved in degradation of plant cell walls. Hydrolyzes the feruloyl-arabinose ester bond in arabinoxylans, and the feruloyl-galactose ester bond in pectin. Active against paranitrophenyl-acetate, methyl ferulate and wheat arabinoxylan.</text>
</comment>
<dbReference type="PANTHER" id="PTHR38050:SF1">
    <property type="entry name" value="FERULOYL ESTERASE C"/>
    <property type="match status" value="1"/>
</dbReference>
<comment type="similarity">
    <text evidence="2">Belongs to the faeC family.</text>
</comment>
<accession>A0A5S3PXR5</accession>
<dbReference type="SUPFAM" id="SSF53474">
    <property type="entry name" value="alpha/beta-Hydrolases"/>
    <property type="match status" value="1"/>
</dbReference>
<protein>
    <recommendedName>
        <fullName evidence="12">Polyhydroxybutyrate depolymerase</fullName>
    </recommendedName>
</protein>
<gene>
    <name evidence="10" type="ORF">FEE95_06305</name>
</gene>
<dbReference type="PANTHER" id="PTHR38050">
    <property type="match status" value="1"/>
</dbReference>
<keyword evidence="11" id="KW-1185">Reference proteome</keyword>
<evidence type="ECO:0000256" key="3">
    <source>
        <dbReference type="ARBA" id="ARBA00022525"/>
    </source>
</evidence>
<evidence type="ECO:0000256" key="5">
    <source>
        <dbReference type="ARBA" id="ARBA00022729"/>
    </source>
</evidence>
<evidence type="ECO:0000256" key="2">
    <source>
        <dbReference type="ARBA" id="ARBA00010278"/>
    </source>
</evidence>
<comment type="subcellular location">
    <subcellularLocation>
        <location evidence="1">Secreted</location>
    </subcellularLocation>
</comment>
<evidence type="ECO:0000313" key="10">
    <source>
        <dbReference type="EMBL" id="TMM59042.1"/>
    </source>
</evidence>
<dbReference type="Pfam" id="PF00756">
    <property type="entry name" value="Esterase"/>
    <property type="match status" value="1"/>
</dbReference>
<dbReference type="OrthoDB" id="9764953at2"/>
<keyword evidence="8" id="KW-0624">Polysaccharide degradation</keyword>
<dbReference type="GO" id="GO:0045493">
    <property type="term" value="P:xylan catabolic process"/>
    <property type="evidence" value="ECO:0007669"/>
    <property type="project" value="UniProtKB-KW"/>
</dbReference>
<evidence type="ECO:0000256" key="1">
    <source>
        <dbReference type="ARBA" id="ARBA00004613"/>
    </source>
</evidence>
<evidence type="ECO:0000256" key="7">
    <source>
        <dbReference type="ARBA" id="ARBA00023277"/>
    </source>
</evidence>
<sequence>MKLIPFYIVLFLALSCSKKDDDTPIEQDSAKGLLENLKIDISGEEREYHLYIPQNSENVPVVFLFHGNKSDNDQLIGIGGLFNRDIKAPYKVWLSIAEQENIILVIPKGLEGSTGDNGWNDCRNDAGGNPDSNDALFSSTLIDVVLDTYKGNASKVYAVGTSNGGHMAMRLAHEIPDKLTAFAAIVASNPVNSQCSNSTMPISALIMNGTDDPINPIEGGLVGLGGSNQGNRGEVLSGQETIDYWVSRNQTDTTPITTDFPDLDSSDNSIVKKHIYSNGANNTEVAFYEVIGGGHTEPSIAERYTNAFKALFMVKEQNGDIEMANEVWDFFKTK</sequence>
<keyword evidence="4" id="KW-0858">Xylan degradation</keyword>
<dbReference type="RefSeq" id="WP_138657032.1">
    <property type="nucleotide sequence ID" value="NZ_VATY01000001.1"/>
</dbReference>
<proteinExistence type="inferred from homology"/>
<dbReference type="InterPro" id="IPR029058">
    <property type="entry name" value="AB_hydrolase_fold"/>
</dbReference>
<evidence type="ECO:0000256" key="4">
    <source>
        <dbReference type="ARBA" id="ARBA00022651"/>
    </source>
</evidence>
<evidence type="ECO:0000313" key="11">
    <source>
        <dbReference type="Proteomes" id="UP000310314"/>
    </source>
</evidence>
<dbReference type="InterPro" id="IPR043595">
    <property type="entry name" value="FaeB/C/D"/>
</dbReference>
<reference evidence="10 11" key="1">
    <citation type="submission" date="2019-05" db="EMBL/GenBank/DDBJ databases">
        <authorList>
            <person name="Zhang J.-Y."/>
            <person name="Feg X."/>
            <person name="Du Z.-J."/>
        </authorList>
    </citation>
    <scope>NUCLEOTIDE SEQUENCE [LARGE SCALE GENOMIC DNA]</scope>
    <source>
        <strain evidence="10 11">RZ26</strain>
    </source>
</reference>
<keyword evidence="7" id="KW-0119">Carbohydrate metabolism</keyword>
<dbReference type="PROSITE" id="PS51257">
    <property type="entry name" value="PROKAR_LIPOPROTEIN"/>
    <property type="match status" value="1"/>
</dbReference>
<dbReference type="GO" id="GO:0005576">
    <property type="term" value="C:extracellular region"/>
    <property type="evidence" value="ECO:0007669"/>
    <property type="project" value="UniProtKB-SubCell"/>
</dbReference>
<evidence type="ECO:0000256" key="9">
    <source>
        <dbReference type="ARBA" id="ARBA00025250"/>
    </source>
</evidence>
<dbReference type="AlphaFoldDB" id="A0A5S3PXR5"/>
<dbReference type="EMBL" id="VATY01000001">
    <property type="protein sequence ID" value="TMM59042.1"/>
    <property type="molecule type" value="Genomic_DNA"/>
</dbReference>
<keyword evidence="5" id="KW-0732">Signal</keyword>
<keyword evidence="3" id="KW-0964">Secreted</keyword>
<keyword evidence="6" id="KW-0378">Hydrolase</keyword>
<dbReference type="Gene3D" id="3.40.50.1820">
    <property type="entry name" value="alpha/beta hydrolase"/>
    <property type="match status" value="1"/>
</dbReference>
<evidence type="ECO:0000256" key="8">
    <source>
        <dbReference type="ARBA" id="ARBA00023326"/>
    </source>
</evidence>
<dbReference type="Proteomes" id="UP000310314">
    <property type="component" value="Unassembled WGS sequence"/>
</dbReference>
<evidence type="ECO:0008006" key="12">
    <source>
        <dbReference type="Google" id="ProtNLM"/>
    </source>
</evidence>
<organism evidence="10 11">
    <name type="scientific">Maribacter algarum</name>
    <name type="common">ex Zhang et al. 2020</name>
    <dbReference type="NCBI Taxonomy" id="2578118"/>
    <lineage>
        <taxon>Bacteria</taxon>
        <taxon>Pseudomonadati</taxon>
        <taxon>Bacteroidota</taxon>
        <taxon>Flavobacteriia</taxon>
        <taxon>Flavobacteriales</taxon>
        <taxon>Flavobacteriaceae</taxon>
        <taxon>Maribacter</taxon>
    </lineage>
</organism>
<dbReference type="GO" id="GO:0030600">
    <property type="term" value="F:feruloyl esterase activity"/>
    <property type="evidence" value="ECO:0007669"/>
    <property type="project" value="InterPro"/>
</dbReference>